<evidence type="ECO:0000259" key="2">
    <source>
        <dbReference type="Pfam" id="PF00582"/>
    </source>
</evidence>
<feature type="domain" description="UspA" evidence="2">
    <location>
        <begin position="155"/>
        <end position="273"/>
    </location>
</feature>
<sequence length="274" mass="30136">MTIKSILVHCDNDKFFAKRLNMAANLAQAHDAHVVGLFVITPVQMPTYAAVPISQEIWDMVRQRSEEAAAKAKKNFEELTRRAGVSAEWRLREGPLADLIADHALYADLVFLGQAGEPQETGYVDFDLTGDVAFSSRRPVITVPYAGKSETIGRNVLVAWRPTAESSRAVHDALPILQKAERVVVLTVNSKDEGDLPGADISQHLAQHGVRAEVRKAVAQDMEVGNVILNEAADQNIDLLVMGAYGHSRTRELVFGGATRHLLHHMTVPVFMSR</sequence>
<evidence type="ECO:0000256" key="1">
    <source>
        <dbReference type="ARBA" id="ARBA00008791"/>
    </source>
</evidence>
<protein>
    <submittedName>
        <fullName evidence="3">Universal stress protein family protein</fullName>
    </submittedName>
</protein>
<dbReference type="InParanoid" id="A0A1Y5T3F7"/>
<dbReference type="InterPro" id="IPR006016">
    <property type="entry name" value="UspA"/>
</dbReference>
<dbReference type="PANTHER" id="PTHR46268:SF15">
    <property type="entry name" value="UNIVERSAL STRESS PROTEIN HP_0031"/>
    <property type="match status" value="1"/>
</dbReference>
<dbReference type="CDD" id="cd00293">
    <property type="entry name" value="USP-like"/>
    <property type="match status" value="2"/>
</dbReference>
<evidence type="ECO:0000313" key="3">
    <source>
        <dbReference type="EMBL" id="SLN54903.1"/>
    </source>
</evidence>
<gene>
    <name evidence="3" type="ORF">OCH7691_02345</name>
</gene>
<keyword evidence="4" id="KW-1185">Reference proteome</keyword>
<feature type="domain" description="UspA" evidence="2">
    <location>
        <begin position="3"/>
        <end position="143"/>
    </location>
</feature>
<dbReference type="Proteomes" id="UP000193200">
    <property type="component" value="Unassembled WGS sequence"/>
</dbReference>
<organism evidence="3 4">
    <name type="scientific">Oceanibacterium hippocampi</name>
    <dbReference type="NCBI Taxonomy" id="745714"/>
    <lineage>
        <taxon>Bacteria</taxon>
        <taxon>Pseudomonadati</taxon>
        <taxon>Pseudomonadota</taxon>
        <taxon>Alphaproteobacteria</taxon>
        <taxon>Sneathiellales</taxon>
        <taxon>Sneathiellaceae</taxon>
        <taxon>Oceanibacterium</taxon>
    </lineage>
</organism>
<dbReference type="Gene3D" id="3.40.50.12370">
    <property type="match status" value="1"/>
</dbReference>
<proteinExistence type="inferred from homology"/>
<dbReference type="SUPFAM" id="SSF52402">
    <property type="entry name" value="Adenine nucleotide alpha hydrolases-like"/>
    <property type="match status" value="2"/>
</dbReference>
<dbReference type="RefSeq" id="WP_085883712.1">
    <property type="nucleotide sequence ID" value="NZ_FWFR01000002.1"/>
</dbReference>
<dbReference type="PANTHER" id="PTHR46268">
    <property type="entry name" value="STRESS RESPONSE PROTEIN NHAX"/>
    <property type="match status" value="1"/>
</dbReference>
<dbReference type="AlphaFoldDB" id="A0A1Y5T3F7"/>
<accession>A0A1Y5T3F7</accession>
<dbReference type="Pfam" id="PF00582">
    <property type="entry name" value="Usp"/>
    <property type="match status" value="2"/>
</dbReference>
<comment type="similarity">
    <text evidence="1">Belongs to the universal stress protein A family.</text>
</comment>
<name>A0A1Y5T3F7_9PROT</name>
<dbReference type="OrthoDB" id="9804721at2"/>
<reference evidence="3 4" key="1">
    <citation type="submission" date="2017-03" db="EMBL/GenBank/DDBJ databases">
        <authorList>
            <person name="Afonso C.L."/>
            <person name="Miller P.J."/>
            <person name="Scott M.A."/>
            <person name="Spackman E."/>
            <person name="Goraichik I."/>
            <person name="Dimitrov K.M."/>
            <person name="Suarez D.L."/>
            <person name="Swayne D.E."/>
        </authorList>
    </citation>
    <scope>NUCLEOTIDE SEQUENCE [LARGE SCALE GENOMIC DNA]</scope>
    <source>
        <strain evidence="3 4">CECT 7691</strain>
    </source>
</reference>
<evidence type="ECO:0000313" key="4">
    <source>
        <dbReference type="Proteomes" id="UP000193200"/>
    </source>
</evidence>
<dbReference type="EMBL" id="FWFR01000002">
    <property type="protein sequence ID" value="SLN54903.1"/>
    <property type="molecule type" value="Genomic_DNA"/>
</dbReference>